<accession>A0A6P2C5Y8</accession>
<organism evidence="3 4">
    <name type="scientific">Trebonia kvetii</name>
    <dbReference type="NCBI Taxonomy" id="2480626"/>
    <lineage>
        <taxon>Bacteria</taxon>
        <taxon>Bacillati</taxon>
        <taxon>Actinomycetota</taxon>
        <taxon>Actinomycetes</taxon>
        <taxon>Streptosporangiales</taxon>
        <taxon>Treboniaceae</taxon>
        <taxon>Trebonia</taxon>
    </lineage>
</organism>
<comment type="caution">
    <text evidence="3">The sequence shown here is derived from an EMBL/GenBank/DDBJ whole genome shotgun (WGS) entry which is preliminary data.</text>
</comment>
<dbReference type="EMBL" id="RPFW01000001">
    <property type="protein sequence ID" value="TVZ06417.1"/>
    <property type="molecule type" value="Genomic_DNA"/>
</dbReference>
<dbReference type="AlphaFoldDB" id="A0A6P2C5Y8"/>
<feature type="region of interest" description="Disordered" evidence="2">
    <location>
        <begin position="66"/>
        <end position="88"/>
    </location>
</feature>
<dbReference type="InterPro" id="IPR036165">
    <property type="entry name" value="YefM-like_sf"/>
</dbReference>
<dbReference type="SUPFAM" id="SSF143120">
    <property type="entry name" value="YefM-like"/>
    <property type="match status" value="1"/>
</dbReference>
<keyword evidence="4" id="KW-1185">Reference proteome</keyword>
<sequence length="88" mass="10105">MSMPEITQRDLRSRSREIMDAVEHGQSFTVTRDGHQIGELVPIRRRRRFVSRQEFAAMSRNAPGTDLEAFRADQDAAADHEADSAYER</sequence>
<dbReference type="NCBIfam" id="TIGR01552">
    <property type="entry name" value="phd_fam"/>
    <property type="match status" value="1"/>
</dbReference>
<name>A0A6P2C5Y8_9ACTN</name>
<dbReference type="Proteomes" id="UP000460272">
    <property type="component" value="Unassembled WGS sequence"/>
</dbReference>
<evidence type="ECO:0000256" key="1">
    <source>
        <dbReference type="ARBA" id="ARBA00009981"/>
    </source>
</evidence>
<proteinExistence type="inferred from homology"/>
<dbReference type="OrthoDB" id="33091at2"/>
<dbReference type="Gene3D" id="3.40.1620.10">
    <property type="entry name" value="YefM-like domain"/>
    <property type="match status" value="1"/>
</dbReference>
<feature type="compositionally biased region" description="Basic and acidic residues" evidence="2">
    <location>
        <begin position="68"/>
        <end position="88"/>
    </location>
</feature>
<comment type="similarity">
    <text evidence="1">Belongs to the phD/YefM antitoxin family.</text>
</comment>
<evidence type="ECO:0000313" key="4">
    <source>
        <dbReference type="Proteomes" id="UP000460272"/>
    </source>
</evidence>
<evidence type="ECO:0000256" key="2">
    <source>
        <dbReference type="SAM" id="MobiDB-lite"/>
    </source>
</evidence>
<evidence type="ECO:0000313" key="3">
    <source>
        <dbReference type="EMBL" id="TVZ06417.1"/>
    </source>
</evidence>
<reference evidence="3 4" key="1">
    <citation type="submission" date="2018-11" db="EMBL/GenBank/DDBJ databases">
        <title>Trebonia kvetii gen.nov., sp.nov., a novel acidophilic actinobacterium, and proposal of the new actinobacterial family Treboniaceae fam. nov.</title>
        <authorList>
            <person name="Rapoport D."/>
            <person name="Sagova-Mareckova M."/>
            <person name="Sedlacek I."/>
            <person name="Provaznik J."/>
            <person name="Kralova S."/>
            <person name="Pavlinic D."/>
            <person name="Benes V."/>
            <person name="Kopecky J."/>
        </authorList>
    </citation>
    <scope>NUCLEOTIDE SEQUENCE [LARGE SCALE GENOMIC DNA]</scope>
    <source>
        <strain evidence="3 4">15Tr583</strain>
    </source>
</reference>
<protein>
    <submittedName>
        <fullName evidence="3">Type II toxin-antitoxin system prevent-host-death family antitoxin</fullName>
    </submittedName>
</protein>
<gene>
    <name evidence="3" type="ORF">EAS64_03065</name>
</gene>
<dbReference type="RefSeq" id="WP_145851172.1">
    <property type="nucleotide sequence ID" value="NZ_RPFW01000001.1"/>
</dbReference>